<dbReference type="PROSITE" id="PS51192">
    <property type="entry name" value="HELICASE_ATP_BIND_1"/>
    <property type="match status" value="1"/>
</dbReference>
<gene>
    <name evidence="2" type="ORF">NCTC11938_03963</name>
</gene>
<organism evidence="2 3">
    <name type="scientific">Proteus mirabilis</name>
    <dbReference type="NCBI Taxonomy" id="584"/>
    <lineage>
        <taxon>Bacteria</taxon>
        <taxon>Pseudomonadati</taxon>
        <taxon>Pseudomonadota</taxon>
        <taxon>Gammaproteobacteria</taxon>
        <taxon>Enterobacterales</taxon>
        <taxon>Morganellaceae</taxon>
        <taxon>Proteus</taxon>
    </lineage>
</organism>
<dbReference type="InterPro" id="IPR027417">
    <property type="entry name" value="P-loop_NTPase"/>
</dbReference>
<evidence type="ECO:0000313" key="2">
    <source>
        <dbReference type="EMBL" id="SUC39702.1"/>
    </source>
</evidence>
<dbReference type="SUPFAM" id="SSF52540">
    <property type="entry name" value="P-loop containing nucleoside triphosphate hydrolases"/>
    <property type="match status" value="1"/>
</dbReference>
<dbReference type="SMART" id="SM00487">
    <property type="entry name" value="DEXDc"/>
    <property type="match status" value="1"/>
</dbReference>
<protein>
    <submittedName>
        <fullName evidence="2">Type III restriction enzyme, res subunit</fullName>
    </submittedName>
</protein>
<evidence type="ECO:0000259" key="1">
    <source>
        <dbReference type="PROSITE" id="PS51192"/>
    </source>
</evidence>
<feature type="domain" description="Helicase ATP-binding" evidence="1">
    <location>
        <begin position="27"/>
        <end position="188"/>
    </location>
</feature>
<dbReference type="InterPro" id="IPR050742">
    <property type="entry name" value="Helicase_Restrict-Modif_Enz"/>
</dbReference>
<name>A0A379GFH7_PROMI</name>
<dbReference type="GO" id="GO:0005524">
    <property type="term" value="F:ATP binding"/>
    <property type="evidence" value="ECO:0007669"/>
    <property type="project" value="InterPro"/>
</dbReference>
<reference evidence="2 3" key="1">
    <citation type="submission" date="2018-06" db="EMBL/GenBank/DDBJ databases">
        <authorList>
            <consortium name="Pathogen Informatics"/>
            <person name="Doyle S."/>
        </authorList>
    </citation>
    <scope>NUCLEOTIDE SEQUENCE [LARGE SCALE GENOMIC DNA]</scope>
    <source>
        <strain evidence="2 3">NCTC11938</strain>
    </source>
</reference>
<dbReference type="PANTHER" id="PTHR47396">
    <property type="entry name" value="TYPE I RESTRICTION ENZYME ECOKI R PROTEIN"/>
    <property type="match status" value="1"/>
</dbReference>
<accession>A0A379GFH7</accession>
<sequence length="484" mass="56093">MSVEIPESIVSMLRDCQNDSINTISNYLDEPSEGSCLISLPTGSGKSGVICCVAHYSKIDKILVVSHRRAVCNQLYRQLKGSFFEKILQDKYDPSLVKKNVINGISLDVLSGVYCTTFQKLTNLPEADIDKIKNSFQLILIDEGHAEPSPQWGFVIRKFVSKKVIITATPYRNDLFNFDIDVKHSFIYTYKKAINDKVIVKPIFEEITPEQLIRKILDFRGKYPDAVCIVKCRNFDDICEYYFLLKDTFKTLAIHDRFKDEPLDDNLHYVPAKIDELEYEVYIHQRKLDEGIDLPQAKILILTYSVGSGKELVQTIGRVVRVFRDYNPIIFELEKSKNFRLWSNYIEFDDYISDKSSSEKFLNTLNTASLLKSYLDAFPEHSYFESSYKKKFNFAEFEPAKSLVIPLASVCFINKLPNFDLADFMDKIYWEFTREGALSKYDKKTGVITSVCFNNSKFLMDRLFFEPSLEVVIVKRPWNFSCYI</sequence>
<dbReference type="InterPro" id="IPR014001">
    <property type="entry name" value="Helicase_ATP-bd"/>
</dbReference>
<dbReference type="Pfam" id="PF04851">
    <property type="entry name" value="ResIII"/>
    <property type="match status" value="1"/>
</dbReference>
<dbReference type="GO" id="GO:0003677">
    <property type="term" value="F:DNA binding"/>
    <property type="evidence" value="ECO:0007669"/>
    <property type="project" value="InterPro"/>
</dbReference>
<dbReference type="Gene3D" id="3.40.50.300">
    <property type="entry name" value="P-loop containing nucleotide triphosphate hydrolases"/>
    <property type="match status" value="2"/>
</dbReference>
<dbReference type="GO" id="GO:0005829">
    <property type="term" value="C:cytosol"/>
    <property type="evidence" value="ECO:0007669"/>
    <property type="project" value="TreeGrafter"/>
</dbReference>
<dbReference type="Proteomes" id="UP000254191">
    <property type="component" value="Unassembled WGS sequence"/>
</dbReference>
<proteinExistence type="predicted"/>
<dbReference type="InterPro" id="IPR006935">
    <property type="entry name" value="Helicase/UvrB_N"/>
</dbReference>
<evidence type="ECO:0000313" key="3">
    <source>
        <dbReference type="Proteomes" id="UP000254191"/>
    </source>
</evidence>
<dbReference type="GO" id="GO:0016787">
    <property type="term" value="F:hydrolase activity"/>
    <property type="evidence" value="ECO:0007669"/>
    <property type="project" value="InterPro"/>
</dbReference>
<dbReference type="EMBL" id="UGTS01000006">
    <property type="protein sequence ID" value="SUC39702.1"/>
    <property type="molecule type" value="Genomic_DNA"/>
</dbReference>
<dbReference type="PANTHER" id="PTHR47396:SF1">
    <property type="entry name" value="ATP-DEPENDENT HELICASE IRC3-RELATED"/>
    <property type="match status" value="1"/>
</dbReference>
<dbReference type="AlphaFoldDB" id="A0A379GFH7"/>